<organism evidence="5 6">
    <name type="scientific">Patella caerulea</name>
    <name type="common">Rayed Mediterranean limpet</name>
    <dbReference type="NCBI Taxonomy" id="87958"/>
    <lineage>
        <taxon>Eukaryota</taxon>
        <taxon>Metazoa</taxon>
        <taxon>Spiralia</taxon>
        <taxon>Lophotrochozoa</taxon>
        <taxon>Mollusca</taxon>
        <taxon>Gastropoda</taxon>
        <taxon>Patellogastropoda</taxon>
        <taxon>Patelloidea</taxon>
        <taxon>Patellidae</taxon>
        <taxon>Patella</taxon>
    </lineage>
</organism>
<evidence type="ECO:0000313" key="5">
    <source>
        <dbReference type="EMBL" id="KAK6180743.1"/>
    </source>
</evidence>
<evidence type="ECO:0000256" key="3">
    <source>
        <dbReference type="SAM" id="Phobius"/>
    </source>
</evidence>
<feature type="region of interest" description="Disordered" evidence="2">
    <location>
        <begin position="41"/>
        <end position="70"/>
    </location>
</feature>
<accession>A0AAN8JV65</accession>
<dbReference type="GO" id="GO:0042981">
    <property type="term" value="P:regulation of apoptotic process"/>
    <property type="evidence" value="ECO:0007669"/>
    <property type="project" value="InterPro"/>
</dbReference>
<name>A0AAN8JV65_PATCE</name>
<keyword evidence="6" id="KW-1185">Reference proteome</keyword>
<dbReference type="Gene3D" id="1.10.533.10">
    <property type="entry name" value="Death Domain, Fas"/>
    <property type="match status" value="1"/>
</dbReference>
<keyword evidence="3" id="KW-1133">Transmembrane helix</keyword>
<feature type="compositionally biased region" description="Polar residues" evidence="2">
    <location>
        <begin position="46"/>
        <end position="61"/>
    </location>
</feature>
<evidence type="ECO:0000256" key="1">
    <source>
        <dbReference type="SAM" id="Coils"/>
    </source>
</evidence>
<dbReference type="Proteomes" id="UP001347796">
    <property type="component" value="Unassembled WGS sequence"/>
</dbReference>
<keyword evidence="3" id="KW-0472">Membrane</keyword>
<dbReference type="PROSITE" id="PS50209">
    <property type="entry name" value="CARD"/>
    <property type="match status" value="1"/>
</dbReference>
<keyword evidence="3" id="KW-0812">Transmembrane</keyword>
<evidence type="ECO:0000313" key="6">
    <source>
        <dbReference type="Proteomes" id="UP001347796"/>
    </source>
</evidence>
<proteinExistence type="predicted"/>
<dbReference type="SUPFAM" id="SSF47986">
    <property type="entry name" value="DEATH domain"/>
    <property type="match status" value="1"/>
</dbReference>
<dbReference type="InterPro" id="IPR001315">
    <property type="entry name" value="CARD"/>
</dbReference>
<keyword evidence="1" id="KW-0175">Coiled coil</keyword>
<evidence type="ECO:0000256" key="2">
    <source>
        <dbReference type="SAM" id="MobiDB-lite"/>
    </source>
</evidence>
<reference evidence="5 6" key="1">
    <citation type="submission" date="2024-01" db="EMBL/GenBank/DDBJ databases">
        <title>The genome of the rayed Mediterranean limpet Patella caerulea (Linnaeus, 1758).</title>
        <authorList>
            <person name="Anh-Thu Weber A."/>
            <person name="Halstead-Nussloch G."/>
        </authorList>
    </citation>
    <scope>NUCLEOTIDE SEQUENCE [LARGE SCALE GENOMIC DNA]</scope>
    <source>
        <strain evidence="5">AATW-2023a</strain>
        <tissue evidence="5">Whole specimen</tissue>
    </source>
</reference>
<feature type="domain" description="CARD" evidence="4">
    <location>
        <begin position="139"/>
        <end position="232"/>
    </location>
</feature>
<dbReference type="CDD" id="cd01671">
    <property type="entry name" value="CARD"/>
    <property type="match status" value="1"/>
</dbReference>
<feature type="coiled-coil region" evidence="1">
    <location>
        <begin position="268"/>
        <end position="362"/>
    </location>
</feature>
<sequence length="490" mass="56927">MSSWIMYWILRAVDSIFLLLFTLFLTWYLYLYTRNSARRQDESESENQTVDTETDNINVNSSRDEGSDVINENDSWHQDVLLMIQPLRDELNREMVTLKDRWLKDIDQRVMKLEAASNRVKQIECPASDKIPEKQCGKMLEKDFNNIRTNFVFLIENIQDPTHLWQSLFSRGVFNGDDVGKIRRCLQNESPRDATEKLLFFLLYSGENAYQPFLECLAEVGYRKVIEKLQQTQGESDNPQSEQVRLIEERESLMEWVNEKAKSLGEVVKEKEHDLQMLQGKIESINKELDELRNKMAKMEDEKQIEKNERLQEISRLRAREDELLKNHEEIRENQRRILNQIQNLESRVEDLKAATISREKELPKLQSDVTNLFTLLQKTATTEDENSNLGNSENMEDENLETFDVCYHGNGQQQIHPVISTVPDLGTTGEVILGCNVDEEQDTIAKTRTSFLTLDDACLKGDLNNLNDLIESGHDINKKGIVGLTPILY</sequence>
<dbReference type="Pfam" id="PF00619">
    <property type="entry name" value="CARD"/>
    <property type="match status" value="1"/>
</dbReference>
<feature type="transmembrane region" description="Helical" evidence="3">
    <location>
        <begin position="6"/>
        <end position="30"/>
    </location>
</feature>
<protein>
    <recommendedName>
        <fullName evidence="4">CARD domain-containing protein</fullName>
    </recommendedName>
</protein>
<dbReference type="InterPro" id="IPR011029">
    <property type="entry name" value="DEATH-like_dom_sf"/>
</dbReference>
<gene>
    <name evidence="5" type="ORF">SNE40_008738</name>
</gene>
<evidence type="ECO:0000259" key="4">
    <source>
        <dbReference type="PROSITE" id="PS50209"/>
    </source>
</evidence>
<dbReference type="EMBL" id="JAZGQO010000007">
    <property type="protein sequence ID" value="KAK6180743.1"/>
    <property type="molecule type" value="Genomic_DNA"/>
</dbReference>
<comment type="caution">
    <text evidence="5">The sequence shown here is derived from an EMBL/GenBank/DDBJ whole genome shotgun (WGS) entry which is preliminary data.</text>
</comment>
<dbReference type="AlphaFoldDB" id="A0AAN8JV65"/>